<evidence type="ECO:0000259" key="2">
    <source>
        <dbReference type="Pfam" id="PF04892"/>
    </source>
</evidence>
<protein>
    <submittedName>
        <fullName evidence="3">VanZ family protein</fullName>
    </submittedName>
</protein>
<keyword evidence="1" id="KW-0472">Membrane</keyword>
<dbReference type="InterPro" id="IPR006976">
    <property type="entry name" value="VanZ-like"/>
</dbReference>
<dbReference type="Proteomes" id="UP001204814">
    <property type="component" value="Unassembled WGS sequence"/>
</dbReference>
<dbReference type="EMBL" id="JANGBO010000003">
    <property type="protein sequence ID" value="MCQ5061318.1"/>
    <property type="molecule type" value="Genomic_DNA"/>
</dbReference>
<evidence type="ECO:0000313" key="3">
    <source>
        <dbReference type="EMBL" id="MCQ5061318.1"/>
    </source>
</evidence>
<accession>A0AAP2UE68</accession>
<dbReference type="AlphaFoldDB" id="A0AAP2UE68"/>
<feature type="transmembrane region" description="Helical" evidence="1">
    <location>
        <begin position="106"/>
        <end position="124"/>
    </location>
</feature>
<comment type="caution">
    <text evidence="3">The sequence shown here is derived from an EMBL/GenBank/DDBJ whole genome shotgun (WGS) entry which is preliminary data.</text>
</comment>
<dbReference type="Pfam" id="PF04892">
    <property type="entry name" value="VanZ"/>
    <property type="match status" value="1"/>
</dbReference>
<keyword evidence="1" id="KW-1133">Transmembrane helix</keyword>
<feature type="transmembrane region" description="Helical" evidence="1">
    <location>
        <begin position="19"/>
        <end position="37"/>
    </location>
</feature>
<feature type="domain" description="VanZ-like" evidence="2">
    <location>
        <begin position="53"/>
        <end position="174"/>
    </location>
</feature>
<sequence>MDIFQTIISHYPKWSKIELITVIIVMIISFIILERYYKKNKITKTQMCFSILFIIYLLHVYGSTVFSRLPSTRKYQLEVFWSWKEIIHPIGRLGTASRYDLLLENILNIVMLLPIGIFLPLAYGKKIDWKIGLLIGIGISFSIELLQLVLCRGLFEFDDIIHNSLGFLIGILISNRILRKSCK</sequence>
<dbReference type="RefSeq" id="WP_227352059.1">
    <property type="nucleotide sequence ID" value="NZ_JAJDKX010000010.1"/>
</dbReference>
<organism evidence="3 4">
    <name type="scientific">Faecalibacillus intestinalis</name>
    <dbReference type="NCBI Taxonomy" id="1982626"/>
    <lineage>
        <taxon>Bacteria</taxon>
        <taxon>Bacillati</taxon>
        <taxon>Bacillota</taxon>
        <taxon>Erysipelotrichia</taxon>
        <taxon>Erysipelotrichales</taxon>
        <taxon>Coprobacillaceae</taxon>
        <taxon>Faecalibacillus</taxon>
    </lineage>
</organism>
<proteinExistence type="predicted"/>
<feature type="transmembrane region" description="Helical" evidence="1">
    <location>
        <begin position="49"/>
        <end position="69"/>
    </location>
</feature>
<dbReference type="PANTHER" id="PTHR36834">
    <property type="entry name" value="MEMBRANE PROTEIN-RELATED"/>
    <property type="match status" value="1"/>
</dbReference>
<evidence type="ECO:0000256" key="1">
    <source>
        <dbReference type="SAM" id="Phobius"/>
    </source>
</evidence>
<gene>
    <name evidence="3" type="ORF">NE542_05625</name>
</gene>
<feature type="transmembrane region" description="Helical" evidence="1">
    <location>
        <begin position="131"/>
        <end position="155"/>
    </location>
</feature>
<evidence type="ECO:0000313" key="4">
    <source>
        <dbReference type="Proteomes" id="UP001204814"/>
    </source>
</evidence>
<feature type="transmembrane region" description="Helical" evidence="1">
    <location>
        <begin position="161"/>
        <end position="178"/>
    </location>
</feature>
<name>A0AAP2UE68_9FIRM</name>
<dbReference type="InterPro" id="IPR053150">
    <property type="entry name" value="Teicoplanin_resist-assoc"/>
</dbReference>
<keyword evidence="1" id="KW-0812">Transmembrane</keyword>
<dbReference type="PANTHER" id="PTHR36834:SF1">
    <property type="entry name" value="INTEGRAL MEMBRANE PROTEIN"/>
    <property type="match status" value="1"/>
</dbReference>
<reference evidence="3" key="1">
    <citation type="submission" date="2022-06" db="EMBL/GenBank/DDBJ databases">
        <title>Isolation of gut microbiota from human fecal samples.</title>
        <authorList>
            <person name="Pamer E.G."/>
            <person name="Barat B."/>
            <person name="Waligurski E."/>
            <person name="Medina S."/>
            <person name="Paddock L."/>
            <person name="Mostad J."/>
        </authorList>
    </citation>
    <scope>NUCLEOTIDE SEQUENCE</scope>
    <source>
        <strain evidence="3">DFI.6.24</strain>
    </source>
</reference>